<dbReference type="RefSeq" id="WP_048849897.1">
    <property type="nucleotide sequence ID" value="NZ_BALE01000038.1"/>
</dbReference>
<evidence type="ECO:0000313" key="2">
    <source>
        <dbReference type="EMBL" id="GAN55070.1"/>
    </source>
</evidence>
<dbReference type="OrthoDB" id="9769590at2"/>
<dbReference type="AlphaFoldDB" id="A0A0D6MNS9"/>
<dbReference type="EMBL" id="BALE01000038">
    <property type="protein sequence ID" value="GAN55070.1"/>
    <property type="molecule type" value="Genomic_DNA"/>
</dbReference>
<name>A0A0D6MNS9_9PROT</name>
<organism evidence="2 3">
    <name type="scientific">Tanticharoenia sakaeratensis NBRC 103193</name>
    <dbReference type="NCBI Taxonomy" id="1231623"/>
    <lineage>
        <taxon>Bacteria</taxon>
        <taxon>Pseudomonadati</taxon>
        <taxon>Pseudomonadota</taxon>
        <taxon>Alphaproteobacteria</taxon>
        <taxon>Acetobacterales</taxon>
        <taxon>Acetobacteraceae</taxon>
        <taxon>Tanticharoenia</taxon>
    </lineage>
</organism>
<feature type="transmembrane region" description="Helical" evidence="1">
    <location>
        <begin position="21"/>
        <end position="42"/>
    </location>
</feature>
<evidence type="ECO:0000256" key="1">
    <source>
        <dbReference type="SAM" id="Phobius"/>
    </source>
</evidence>
<comment type="caution">
    <text evidence="2">The sequence shown here is derived from an EMBL/GenBank/DDBJ whole genome shotgun (WGS) entry which is preliminary data.</text>
</comment>
<evidence type="ECO:0000313" key="3">
    <source>
        <dbReference type="Proteomes" id="UP000032679"/>
    </source>
</evidence>
<dbReference type="InterPro" id="IPR007383">
    <property type="entry name" value="DUF445"/>
</dbReference>
<reference evidence="2 3" key="1">
    <citation type="submission" date="2012-10" db="EMBL/GenBank/DDBJ databases">
        <title>Genome sequencing of Tanticharoenia sakaeratensis NBRC 103193.</title>
        <authorList>
            <person name="Azuma Y."/>
            <person name="Hadano H."/>
            <person name="Hirakawa H."/>
            <person name="Matsushita K."/>
        </authorList>
    </citation>
    <scope>NUCLEOTIDE SEQUENCE [LARGE SCALE GENOMIC DNA]</scope>
    <source>
        <strain evidence="2 3">NBRC 103193</strain>
    </source>
</reference>
<protein>
    <recommendedName>
        <fullName evidence="4">DUF445 domain-containing protein</fullName>
    </recommendedName>
</protein>
<keyword evidence="1" id="KW-1133">Transmembrane helix</keyword>
<sequence length="432" mass="47096">MSDADPIRPDQATARATLRRYRALASGLLVGMGGITALGYGLPASGIIADSWEIQLLRAGGRAGLVGGIADWFAVTALFRHPLGLPIPHTAILQNQKDRLGTALGQFVAGQFFTEADVERALVNLDAPGLIARALSQPRTLQTVSRAIRDSLPPMFERLEDGRASAAISRMIPQLMGGDDLAPLIARALRALVEGDYHQEVLSFLLVRIKDSVRDKDSALRAMIAERVREQGGRFLGWAIGGSIASKVLHAINQELERIDPLDSALREGFSEWVRAEVDRIEHDAARRREIAHAIGGVLTHESLKAWSQDVWRRARAMAEADMRAENGWTAGAIEVLLKRLAEQLNSDTALRAKLDRGLASLAMAALPSARVRLAAFISSVVARWDSLAFVERIELKVGRDLQFIRINGTVVGFIVGLALDVILRVLFGTRL</sequence>
<feature type="transmembrane region" description="Helical" evidence="1">
    <location>
        <begin position="405"/>
        <end position="428"/>
    </location>
</feature>
<dbReference type="Pfam" id="PF04286">
    <property type="entry name" value="DUF445"/>
    <property type="match status" value="1"/>
</dbReference>
<evidence type="ECO:0008006" key="4">
    <source>
        <dbReference type="Google" id="ProtNLM"/>
    </source>
</evidence>
<keyword evidence="1" id="KW-0812">Transmembrane</keyword>
<gene>
    <name evidence="2" type="ORF">Tasa_038_051</name>
</gene>
<proteinExistence type="predicted"/>
<keyword evidence="1" id="KW-0472">Membrane</keyword>
<dbReference type="GO" id="GO:0005886">
    <property type="term" value="C:plasma membrane"/>
    <property type="evidence" value="ECO:0007669"/>
    <property type="project" value="TreeGrafter"/>
</dbReference>
<accession>A0A0D6MNS9</accession>
<dbReference type="PANTHER" id="PTHR38442:SF1">
    <property type="entry name" value="INNER MEMBRANE PROTEIN"/>
    <property type="match status" value="1"/>
</dbReference>
<dbReference type="STRING" id="1231623.Tasa_038_051"/>
<dbReference type="Proteomes" id="UP000032679">
    <property type="component" value="Unassembled WGS sequence"/>
</dbReference>
<keyword evidence="3" id="KW-1185">Reference proteome</keyword>
<dbReference type="PANTHER" id="PTHR38442">
    <property type="entry name" value="INNER MEMBRANE PROTEIN-RELATED"/>
    <property type="match status" value="1"/>
</dbReference>